<dbReference type="AlphaFoldDB" id="A0A2G8R475"/>
<dbReference type="Proteomes" id="UP000231259">
    <property type="component" value="Unassembled WGS sequence"/>
</dbReference>
<accession>A0A2G8R475</accession>
<organism evidence="1 2">
    <name type="scientific">Puniceibacterium antarcticum</name>
    <dbReference type="NCBI Taxonomy" id="1206336"/>
    <lineage>
        <taxon>Bacteria</taxon>
        <taxon>Pseudomonadati</taxon>
        <taxon>Pseudomonadota</taxon>
        <taxon>Alphaproteobacteria</taxon>
        <taxon>Rhodobacterales</taxon>
        <taxon>Paracoccaceae</taxon>
        <taxon>Puniceibacterium</taxon>
    </lineage>
</organism>
<name>A0A2G8R475_9RHOB</name>
<dbReference type="RefSeq" id="WP_218967760.1">
    <property type="nucleotide sequence ID" value="NZ_AWWI01000172.1"/>
</dbReference>
<evidence type="ECO:0000313" key="1">
    <source>
        <dbReference type="EMBL" id="PIL16332.1"/>
    </source>
</evidence>
<keyword evidence="2" id="KW-1185">Reference proteome</keyword>
<dbReference type="EMBL" id="AWWI01000172">
    <property type="protein sequence ID" value="PIL16332.1"/>
    <property type="molecule type" value="Genomic_DNA"/>
</dbReference>
<comment type="caution">
    <text evidence="1">The sequence shown here is derived from an EMBL/GenBank/DDBJ whole genome shotgun (WGS) entry which is preliminary data.</text>
</comment>
<protein>
    <submittedName>
        <fullName evidence="1">Uncharacterized protein</fullName>
    </submittedName>
</protein>
<sequence length="50" mass="5663">MLTYCANCVMPDSKPDLQLDAHGVCNACRAYEDRKVVDWGARYQDLLTVL</sequence>
<evidence type="ECO:0000313" key="2">
    <source>
        <dbReference type="Proteomes" id="UP000231259"/>
    </source>
</evidence>
<proteinExistence type="predicted"/>
<reference evidence="1 2" key="1">
    <citation type="submission" date="2013-09" db="EMBL/GenBank/DDBJ databases">
        <title>Genome sequencing of Phaeobacter antarcticus sp. nov. SM1211.</title>
        <authorList>
            <person name="Zhang X.-Y."/>
            <person name="Liu C."/>
            <person name="Chen X.-L."/>
            <person name="Xie B.-B."/>
            <person name="Qin Q.-L."/>
            <person name="Rong J.-C."/>
            <person name="Zhang Y.-Z."/>
        </authorList>
    </citation>
    <scope>NUCLEOTIDE SEQUENCE [LARGE SCALE GENOMIC DNA]</scope>
    <source>
        <strain evidence="1 2">SM1211</strain>
    </source>
</reference>
<gene>
    <name evidence="1" type="ORF">P775_25020</name>
</gene>